<evidence type="ECO:0000313" key="17">
    <source>
        <dbReference type="Proteomes" id="UP000235388"/>
    </source>
</evidence>
<dbReference type="Pfam" id="PF00171">
    <property type="entry name" value="Aldedh"/>
    <property type="match status" value="1"/>
</dbReference>
<name>A0A2N5VP63_9BASI</name>
<evidence type="ECO:0000256" key="11">
    <source>
        <dbReference type="ARBA" id="ARBA00077451"/>
    </source>
</evidence>
<proteinExistence type="inferred from homology"/>
<dbReference type="PIRSF" id="PIRSF000151">
    <property type="entry name" value="GPR"/>
    <property type="match status" value="1"/>
</dbReference>
<comment type="caution">
    <text evidence="16">The sequence shown here is derived from an EMBL/GenBank/DDBJ whole genome shotgun (WGS) entry which is preliminary data.</text>
</comment>
<dbReference type="CDD" id="cd07079">
    <property type="entry name" value="ALDH_F18-19_ProA-GPR"/>
    <property type="match status" value="1"/>
</dbReference>
<dbReference type="InterPro" id="IPR016163">
    <property type="entry name" value="Ald_DH_C"/>
</dbReference>
<dbReference type="GO" id="GO:0004350">
    <property type="term" value="F:glutamate-5-semialdehyde dehydrogenase activity"/>
    <property type="evidence" value="ECO:0007669"/>
    <property type="project" value="UniProtKB-EC"/>
</dbReference>
<dbReference type="PANTHER" id="PTHR11063">
    <property type="entry name" value="GLUTAMATE SEMIALDEHYDE DEHYDROGENASE"/>
    <property type="match status" value="1"/>
</dbReference>
<dbReference type="InterPro" id="IPR015590">
    <property type="entry name" value="Aldehyde_DH_dom"/>
</dbReference>
<keyword evidence="17" id="KW-1185">Reference proteome</keyword>
<keyword evidence="4" id="KW-0641">Proline biosynthesis</keyword>
<dbReference type="SUPFAM" id="SSF53720">
    <property type="entry name" value="ALDH-like"/>
    <property type="match status" value="1"/>
</dbReference>
<dbReference type="GO" id="GO:0055129">
    <property type="term" value="P:L-proline biosynthetic process"/>
    <property type="evidence" value="ECO:0007669"/>
    <property type="project" value="UniProtKB-UniPathway"/>
</dbReference>
<comment type="similarity">
    <text evidence="9">Belongs to the gamma-glutamyl phosphate reductase family.</text>
</comment>
<dbReference type="AlphaFoldDB" id="A0A2N5VP63"/>
<evidence type="ECO:0000313" key="15">
    <source>
        <dbReference type="EMBL" id="PLW50158.1"/>
    </source>
</evidence>
<evidence type="ECO:0000256" key="1">
    <source>
        <dbReference type="ARBA" id="ARBA00004985"/>
    </source>
</evidence>
<dbReference type="EC" id="1.2.1.41" evidence="2"/>
<dbReference type="InterPro" id="IPR020593">
    <property type="entry name" value="G-glutamylP_reductase_CS"/>
</dbReference>
<dbReference type="EMBL" id="PGCJ01000083">
    <property type="protein sequence ID" value="PLW51793.1"/>
    <property type="molecule type" value="Genomic_DNA"/>
</dbReference>
<accession>A0A2N5VP63</accession>
<evidence type="ECO:0000313" key="14">
    <source>
        <dbReference type="EMBL" id="PLW12499.1"/>
    </source>
</evidence>
<dbReference type="NCBIfam" id="TIGR00407">
    <property type="entry name" value="proA"/>
    <property type="match status" value="1"/>
</dbReference>
<dbReference type="Proteomes" id="UP000235392">
    <property type="component" value="Unassembled WGS sequence"/>
</dbReference>
<evidence type="ECO:0000313" key="18">
    <source>
        <dbReference type="Proteomes" id="UP000235392"/>
    </source>
</evidence>
<dbReference type="EMBL" id="PGCI01000960">
    <property type="protein sequence ID" value="PLW10506.1"/>
    <property type="molecule type" value="Genomic_DNA"/>
</dbReference>
<dbReference type="Gene3D" id="3.40.605.10">
    <property type="entry name" value="Aldehyde Dehydrogenase, Chain A, domain 1"/>
    <property type="match status" value="1"/>
</dbReference>
<dbReference type="InterPro" id="IPR016162">
    <property type="entry name" value="Ald_DH_N"/>
</dbReference>
<sequence>MSTTESSSVAVAVAHSAKNAFDELQTMEGEKKTDALKRLKKALQDNRERILVANDEDVKDAEALVREGKLPEPTLARLSLRSSPEKWDAIVDGIQGIIALDDPTDKIHEVTRLDDGLDLYKVSCPIGVLLIIFEARPEVLINIAALAIKSGNAAILKGGKESMKTQDVLSGIISQALSGCLPANLIQTVSSRADVDELLQQNQFIDLVIPRGSKELVQYIQDHTKIPVLGHADGLCNIYIDQDADREKAVRCVLDAKTTYPAACNSVETLLVHRAWLDKHFTELVLTLLNEKVTLKLDQASLDVLKSSPAVANHLLFWSNCSLAREEDFKTEWLSLTLSIKTVDSLGSAVAHINQYSSHHTDAIITETLAHGTRFCRSVNSASVYVNCSTRFADGYRYGFGAEIGISTSKIHSRGPVGLDGLVIYKWILLGSADRPHISADYANGKRRFIHAAVPLDQPGLLNPFSTP</sequence>
<gene>
    <name evidence="16" type="ORF">PCANC_05536</name>
    <name evidence="14" type="ORF">PCANC_16561</name>
    <name evidence="15" type="ORF">PCASD_01840</name>
    <name evidence="13" type="ORF">PCASD_16646</name>
</gene>
<comment type="catalytic activity">
    <reaction evidence="7">
        <text>L-glutamate 5-semialdehyde + phosphate + NADP(+) = L-glutamyl 5-phosphate + NADPH + H(+)</text>
        <dbReference type="Rhea" id="RHEA:19541"/>
        <dbReference type="ChEBI" id="CHEBI:15378"/>
        <dbReference type="ChEBI" id="CHEBI:43474"/>
        <dbReference type="ChEBI" id="CHEBI:57783"/>
        <dbReference type="ChEBI" id="CHEBI:58066"/>
        <dbReference type="ChEBI" id="CHEBI:58274"/>
        <dbReference type="ChEBI" id="CHEBI:58349"/>
        <dbReference type="EC" id="1.2.1.41"/>
    </reaction>
</comment>
<evidence type="ECO:0000256" key="8">
    <source>
        <dbReference type="ARBA" id="ARBA00059423"/>
    </source>
</evidence>
<dbReference type="EMBL" id="PGCJ01000980">
    <property type="protein sequence ID" value="PLW12499.1"/>
    <property type="molecule type" value="Genomic_DNA"/>
</dbReference>
<comment type="function">
    <text evidence="8">Catalyzes the NADPH dependent reduction of L-gamma-glutamyl 5-phosphate into L-glutamate 5-semialdehyde and phosphate. The product spontaneously undergoes cyclization to form 1-pyrroline-5-carboxylate.</text>
</comment>
<reference evidence="17 18" key="1">
    <citation type="submission" date="2017-11" db="EMBL/GenBank/DDBJ databases">
        <title>De novo assembly and phasing of dikaryotic genomes from two isolates of Puccinia coronata f. sp. avenae, the causal agent of oat crown rust.</title>
        <authorList>
            <person name="Miller M.E."/>
            <person name="Zhang Y."/>
            <person name="Omidvar V."/>
            <person name="Sperschneider J."/>
            <person name="Schwessinger B."/>
            <person name="Raley C."/>
            <person name="Palmer J.M."/>
            <person name="Garnica D."/>
            <person name="Upadhyaya N."/>
            <person name="Rathjen J."/>
            <person name="Taylor J.M."/>
            <person name="Park R.F."/>
            <person name="Dodds P.N."/>
            <person name="Hirsch C.D."/>
            <person name="Kianian S.F."/>
            <person name="Figueroa M."/>
        </authorList>
    </citation>
    <scope>NUCLEOTIDE SEQUENCE [LARGE SCALE GENOMIC DNA]</scope>
    <source>
        <strain evidence="16">12NC29</strain>
        <strain evidence="13">12SD80</strain>
    </source>
</reference>
<organism evidence="16 17">
    <name type="scientific">Puccinia coronata f. sp. avenae</name>
    <dbReference type="NCBI Taxonomy" id="200324"/>
    <lineage>
        <taxon>Eukaryota</taxon>
        <taxon>Fungi</taxon>
        <taxon>Dikarya</taxon>
        <taxon>Basidiomycota</taxon>
        <taxon>Pucciniomycotina</taxon>
        <taxon>Pucciniomycetes</taxon>
        <taxon>Pucciniales</taxon>
        <taxon>Pucciniaceae</taxon>
        <taxon>Puccinia</taxon>
    </lineage>
</organism>
<dbReference type="InterPro" id="IPR000965">
    <property type="entry name" value="GPR_dom"/>
</dbReference>
<evidence type="ECO:0000256" key="9">
    <source>
        <dbReference type="ARBA" id="ARBA00060997"/>
    </source>
</evidence>
<keyword evidence="5" id="KW-0521">NADP</keyword>
<dbReference type="UniPathway" id="UPA00098">
    <property type="reaction ID" value="UER00360"/>
</dbReference>
<dbReference type="PROSITE" id="PS01223">
    <property type="entry name" value="PROA"/>
    <property type="match status" value="1"/>
</dbReference>
<dbReference type="FunFam" id="3.40.309.10:FF:000006">
    <property type="entry name" value="Gamma-glutamyl phosphate reductase"/>
    <property type="match status" value="1"/>
</dbReference>
<evidence type="ECO:0000313" key="13">
    <source>
        <dbReference type="EMBL" id="PLW10506.1"/>
    </source>
</evidence>
<evidence type="ECO:0000256" key="6">
    <source>
        <dbReference type="ARBA" id="ARBA00023002"/>
    </source>
</evidence>
<evidence type="ECO:0000256" key="7">
    <source>
        <dbReference type="ARBA" id="ARBA00049024"/>
    </source>
</evidence>
<keyword evidence="3" id="KW-0028">Amino-acid biosynthesis</keyword>
<evidence type="ECO:0000313" key="16">
    <source>
        <dbReference type="EMBL" id="PLW51793.1"/>
    </source>
</evidence>
<dbReference type="PANTHER" id="PTHR11063:SF8">
    <property type="entry name" value="DELTA-1-PYRROLINE-5-CARBOXYLATE SYNTHASE"/>
    <property type="match status" value="1"/>
</dbReference>
<keyword evidence="6" id="KW-0560">Oxidoreductase</keyword>
<protein>
    <recommendedName>
        <fullName evidence="2">glutamate-5-semialdehyde dehydrogenase</fullName>
        <ecNumber evidence="2">1.2.1.41</ecNumber>
    </recommendedName>
    <alternativeName>
        <fullName evidence="11">Glutamate-5-semialdehyde dehydrogenase</fullName>
    </alternativeName>
    <alternativeName>
        <fullName evidence="10">Glutamyl-gamma-semialdehyde dehydrogenase</fullName>
    </alternativeName>
</protein>
<dbReference type="Gene3D" id="3.40.309.10">
    <property type="entry name" value="Aldehyde Dehydrogenase, Chain A, domain 2"/>
    <property type="match status" value="1"/>
</dbReference>
<dbReference type="OrthoDB" id="1934954at2759"/>
<dbReference type="InterPro" id="IPR012134">
    <property type="entry name" value="Glu-5-SA_DH"/>
</dbReference>
<dbReference type="InterPro" id="IPR016161">
    <property type="entry name" value="Ald_DH/histidinol_DH"/>
</dbReference>
<evidence type="ECO:0000256" key="2">
    <source>
        <dbReference type="ARBA" id="ARBA00013002"/>
    </source>
</evidence>
<dbReference type="STRING" id="200324.A0A2N5VP63"/>
<dbReference type="GO" id="GO:0050661">
    <property type="term" value="F:NADP binding"/>
    <property type="evidence" value="ECO:0007669"/>
    <property type="project" value="InterPro"/>
</dbReference>
<dbReference type="Proteomes" id="UP000235388">
    <property type="component" value="Unassembled WGS sequence"/>
</dbReference>
<dbReference type="HAMAP" id="MF_00412">
    <property type="entry name" value="ProA"/>
    <property type="match status" value="1"/>
</dbReference>
<evidence type="ECO:0000256" key="5">
    <source>
        <dbReference type="ARBA" id="ARBA00022857"/>
    </source>
</evidence>
<evidence type="ECO:0000256" key="4">
    <source>
        <dbReference type="ARBA" id="ARBA00022650"/>
    </source>
</evidence>
<comment type="pathway">
    <text evidence="1">Amino-acid biosynthesis; L-proline biosynthesis; L-glutamate 5-semialdehyde from L-glutamate: step 2/2.</text>
</comment>
<evidence type="ECO:0000256" key="10">
    <source>
        <dbReference type="ARBA" id="ARBA00075718"/>
    </source>
</evidence>
<evidence type="ECO:0000259" key="12">
    <source>
        <dbReference type="Pfam" id="PF00171"/>
    </source>
</evidence>
<feature type="domain" description="Aldehyde dehydrogenase" evidence="12">
    <location>
        <begin position="12"/>
        <end position="289"/>
    </location>
</feature>
<dbReference type="NCBIfam" id="NF001221">
    <property type="entry name" value="PRK00197.1"/>
    <property type="match status" value="1"/>
</dbReference>
<evidence type="ECO:0000256" key="3">
    <source>
        <dbReference type="ARBA" id="ARBA00022605"/>
    </source>
</evidence>
<dbReference type="EMBL" id="PGCI01000012">
    <property type="protein sequence ID" value="PLW50158.1"/>
    <property type="molecule type" value="Genomic_DNA"/>
</dbReference>